<evidence type="ECO:0000259" key="3">
    <source>
        <dbReference type="Pfam" id="PF00589"/>
    </source>
</evidence>
<evidence type="ECO:0000256" key="1">
    <source>
        <dbReference type="ARBA" id="ARBA00023172"/>
    </source>
</evidence>
<dbReference type="InterPro" id="IPR013762">
    <property type="entry name" value="Integrase-like_cat_sf"/>
</dbReference>
<dbReference type="Pfam" id="PF00589">
    <property type="entry name" value="Phage_integrase"/>
    <property type="match status" value="1"/>
</dbReference>
<gene>
    <name evidence="4" type="ORF">O991_00055</name>
</gene>
<reference evidence="4 5" key="1">
    <citation type="submission" date="2013-09" db="EMBL/GenBank/DDBJ databases">
        <title>The Genome Sequence of Enterococcus faecium 10/96A.</title>
        <authorList>
            <consortium name="The Broad Institute Genome Sequencing Platform"/>
            <consortium name="The Broad Institute Genome Sequencing Center for Infectious Disease"/>
            <person name="Earl A.M."/>
            <person name="Gilmore M.S."/>
            <person name="Lebreton F."/>
            <person name="Courvalin P."/>
            <person name="Walker B."/>
            <person name="Young S.K."/>
            <person name="Zeng Q."/>
            <person name="Gargeya S."/>
            <person name="Fitzgerald M."/>
            <person name="Haas B."/>
            <person name="Abouelleil A."/>
            <person name="Alvarado L."/>
            <person name="Arachchi H.M."/>
            <person name="Berlin A.M."/>
            <person name="Chapman S.B."/>
            <person name="Dewar J."/>
            <person name="Goldberg J."/>
            <person name="Griggs A."/>
            <person name="Gujja S."/>
            <person name="Hansen M."/>
            <person name="Howarth C."/>
            <person name="Imamovic A."/>
            <person name="Larimer J."/>
            <person name="McCowan C."/>
            <person name="Murphy C."/>
            <person name="Neiman D."/>
            <person name="Pearson M."/>
            <person name="Priest M."/>
            <person name="Roberts A."/>
            <person name="Saif S."/>
            <person name="Shea T."/>
            <person name="Sisk P."/>
            <person name="Sykes S."/>
            <person name="Wortman J."/>
            <person name="Nusbaum C."/>
            <person name="Birren B."/>
        </authorList>
    </citation>
    <scope>NUCLEOTIDE SEQUENCE [LARGE SCALE GENOMIC DNA]</scope>
    <source>
        <strain evidence="4 5">10/96A</strain>
    </source>
</reference>
<organism evidence="4 5">
    <name type="scientific">Enterococcus faecium 10/96A</name>
    <dbReference type="NCBI Taxonomy" id="1391465"/>
    <lineage>
        <taxon>Bacteria</taxon>
        <taxon>Bacillati</taxon>
        <taxon>Bacillota</taxon>
        <taxon>Bacilli</taxon>
        <taxon>Lactobacillales</taxon>
        <taxon>Enterococcaceae</taxon>
        <taxon>Enterococcus</taxon>
    </lineage>
</organism>
<keyword evidence="2" id="KW-0472">Membrane</keyword>
<dbReference type="GO" id="GO:0003677">
    <property type="term" value="F:DNA binding"/>
    <property type="evidence" value="ECO:0007669"/>
    <property type="project" value="InterPro"/>
</dbReference>
<feature type="domain" description="Tyr recombinase" evidence="3">
    <location>
        <begin position="29"/>
        <end position="67"/>
    </location>
</feature>
<keyword evidence="2" id="KW-1133">Transmembrane helix</keyword>
<dbReference type="Gene3D" id="1.10.443.10">
    <property type="entry name" value="Intergrase catalytic core"/>
    <property type="match status" value="1"/>
</dbReference>
<sequence length="91" mass="10527">MKINYTVDLLSFSLVINFCLFSLRLFIDGLRHTRASILLYQGVNILSVSKRLGHSSLETTMSTYLHIVRELEDQDKEKINAVFDSLYKNDN</sequence>
<keyword evidence="1" id="KW-0233">DNA recombination</keyword>
<accession>A0AAV3L712</accession>
<dbReference type="GO" id="GO:0006310">
    <property type="term" value="P:DNA recombination"/>
    <property type="evidence" value="ECO:0007669"/>
    <property type="project" value="UniProtKB-KW"/>
</dbReference>
<name>A0AAV3L712_ENTFC</name>
<evidence type="ECO:0000256" key="2">
    <source>
        <dbReference type="SAM" id="Phobius"/>
    </source>
</evidence>
<protein>
    <recommendedName>
        <fullName evidence="3">Tyr recombinase domain-containing protein</fullName>
    </recommendedName>
</protein>
<dbReference type="GO" id="GO:0015074">
    <property type="term" value="P:DNA integration"/>
    <property type="evidence" value="ECO:0007669"/>
    <property type="project" value="InterPro"/>
</dbReference>
<dbReference type="InterPro" id="IPR011010">
    <property type="entry name" value="DNA_brk_join_enz"/>
</dbReference>
<dbReference type="SUPFAM" id="SSF56349">
    <property type="entry name" value="DNA breaking-rejoining enzymes"/>
    <property type="match status" value="1"/>
</dbReference>
<dbReference type="EMBL" id="AXOL01000002">
    <property type="protein sequence ID" value="ERT52025.1"/>
    <property type="molecule type" value="Genomic_DNA"/>
</dbReference>
<dbReference type="Proteomes" id="UP000017126">
    <property type="component" value="Unassembled WGS sequence"/>
</dbReference>
<dbReference type="InterPro" id="IPR002104">
    <property type="entry name" value="Integrase_catalytic"/>
</dbReference>
<evidence type="ECO:0000313" key="5">
    <source>
        <dbReference type="Proteomes" id="UP000017126"/>
    </source>
</evidence>
<comment type="caution">
    <text evidence="4">The sequence shown here is derived from an EMBL/GenBank/DDBJ whole genome shotgun (WGS) entry which is preliminary data.</text>
</comment>
<keyword evidence="2" id="KW-0812">Transmembrane</keyword>
<evidence type="ECO:0000313" key="4">
    <source>
        <dbReference type="EMBL" id="ERT52025.1"/>
    </source>
</evidence>
<dbReference type="AlphaFoldDB" id="A0AAV3L712"/>
<proteinExistence type="predicted"/>
<feature type="transmembrane region" description="Helical" evidence="2">
    <location>
        <begin position="6"/>
        <end position="27"/>
    </location>
</feature>